<evidence type="ECO:0000256" key="3">
    <source>
        <dbReference type="ARBA" id="ARBA00054560"/>
    </source>
</evidence>
<dbReference type="STRING" id="56216.A0A1A6HKJ6"/>
<name>A0A1A6HKJ6_NEOLE</name>
<accession>A0A1A6HKJ6</accession>
<sequence>MSILDDLESLKFEYGIPEEERYWLYLKGRYRGLMIKGCAHAVFFCKLFCSLREILQETRRAVQPRAVSFGAAAAEDEMLKVGIIGCGHLGKQLANVLLKLVPIPAENLQISTRRPEALVEFQKLGVRCLYDNAYVANWAKVLFLCCLPSQLPNICLEIQSKLEKTCTVFSFVSAIPLPRLKLLLNHTNILRPQYHFAEDTDVIWGENKEIIAVLQDPVILRATCPYSKVGGIILNIKWLEGVFYSAINICTARNVFHSHVLQILDKLFLSVHLESCKEDSASCPKFQLTDFMNKSYVKSLFHRRPFPWFDLTAVQVKETPFSQHLSATPVLQHHLTLLYCDSFGISLTKEELPEVSGGSPSQGSQG</sequence>
<keyword evidence="2" id="KW-0560">Oxidoreductase</keyword>
<evidence type="ECO:0000313" key="7">
    <source>
        <dbReference type="Proteomes" id="UP000092124"/>
    </source>
</evidence>
<dbReference type="GO" id="GO:0004735">
    <property type="term" value="F:pyrroline-5-carboxylate reductase activity"/>
    <property type="evidence" value="ECO:0007669"/>
    <property type="project" value="TreeGrafter"/>
</dbReference>
<dbReference type="SUPFAM" id="SSF51735">
    <property type="entry name" value="NAD(P)-binding Rossmann-fold domains"/>
    <property type="match status" value="1"/>
</dbReference>
<comment type="similarity">
    <text evidence="1">Belongs to the pyrroline-5-carboxylate reductase family.</text>
</comment>
<dbReference type="AlphaFoldDB" id="A0A1A6HKJ6"/>
<reference evidence="6 7" key="1">
    <citation type="submission" date="2016-06" db="EMBL/GenBank/DDBJ databases">
        <title>The Draft Genome Sequence and Annotation of the Desert Woodrat Neotoma lepida.</title>
        <authorList>
            <person name="Campbell M."/>
            <person name="Oakeson K.F."/>
            <person name="Yandell M."/>
            <person name="Halpert J.R."/>
            <person name="Dearing D."/>
        </authorList>
    </citation>
    <scope>NUCLEOTIDE SEQUENCE [LARGE SCALE GENOMIC DNA]</scope>
    <source>
        <strain evidence="6">417</strain>
        <tissue evidence="6">Liver</tissue>
    </source>
</reference>
<dbReference type="OrthoDB" id="195672at2759"/>
<organism evidence="6 7">
    <name type="scientific">Neotoma lepida</name>
    <name type="common">Desert woodrat</name>
    <dbReference type="NCBI Taxonomy" id="56216"/>
    <lineage>
        <taxon>Eukaryota</taxon>
        <taxon>Metazoa</taxon>
        <taxon>Chordata</taxon>
        <taxon>Craniata</taxon>
        <taxon>Vertebrata</taxon>
        <taxon>Euteleostomi</taxon>
        <taxon>Mammalia</taxon>
        <taxon>Eutheria</taxon>
        <taxon>Euarchontoglires</taxon>
        <taxon>Glires</taxon>
        <taxon>Rodentia</taxon>
        <taxon>Myomorpha</taxon>
        <taxon>Muroidea</taxon>
        <taxon>Cricetidae</taxon>
        <taxon>Neotominae</taxon>
        <taxon>Neotoma</taxon>
    </lineage>
</organism>
<dbReference type="PANTHER" id="PTHR11645">
    <property type="entry name" value="PYRROLINE-5-CARBOXYLATE REDUCTASE"/>
    <property type="match status" value="1"/>
</dbReference>
<dbReference type="GO" id="GO:0055129">
    <property type="term" value="P:L-proline biosynthetic process"/>
    <property type="evidence" value="ECO:0007669"/>
    <property type="project" value="TreeGrafter"/>
</dbReference>
<proteinExistence type="inferred from homology"/>
<evidence type="ECO:0000256" key="1">
    <source>
        <dbReference type="ARBA" id="ARBA00005525"/>
    </source>
</evidence>
<dbReference type="InterPro" id="IPR036291">
    <property type="entry name" value="NAD(P)-bd_dom_sf"/>
</dbReference>
<dbReference type="PANTHER" id="PTHR11645:SF58">
    <property type="entry name" value="NADP-DEPENDENT OXIDOREDUCTASE DOMAIN-CONTAINING PROTEIN 1"/>
    <property type="match status" value="1"/>
</dbReference>
<evidence type="ECO:0000313" key="6">
    <source>
        <dbReference type="EMBL" id="OBS79033.1"/>
    </source>
</evidence>
<comment type="function">
    <text evidence="3">Probable oxidoreductase.</text>
</comment>
<evidence type="ECO:0000259" key="5">
    <source>
        <dbReference type="Pfam" id="PF03807"/>
    </source>
</evidence>
<evidence type="ECO:0000256" key="2">
    <source>
        <dbReference type="ARBA" id="ARBA00023002"/>
    </source>
</evidence>
<feature type="domain" description="Pyrroline-5-carboxylate reductase catalytic N-terminal" evidence="5">
    <location>
        <begin position="80"/>
        <end position="165"/>
    </location>
</feature>
<keyword evidence="7" id="KW-1185">Reference proteome</keyword>
<gene>
    <name evidence="6" type="ORF">A6R68_18572</name>
</gene>
<dbReference type="EMBL" id="LZPO01027370">
    <property type="protein sequence ID" value="OBS79033.1"/>
    <property type="molecule type" value="Genomic_DNA"/>
</dbReference>
<comment type="caution">
    <text evidence="6">The sequence shown here is derived from an EMBL/GenBank/DDBJ whole genome shotgun (WGS) entry which is preliminary data.</text>
</comment>
<dbReference type="FunFam" id="3.40.50.720:FF:000447">
    <property type="entry name" value="NADP dependent oxidoreductase domain containing 1"/>
    <property type="match status" value="1"/>
</dbReference>
<evidence type="ECO:0000256" key="4">
    <source>
        <dbReference type="ARBA" id="ARBA00072230"/>
    </source>
</evidence>
<protein>
    <recommendedName>
        <fullName evidence="4">NADP-dependent oxidoreductase domain-containing protein 1</fullName>
    </recommendedName>
</protein>
<feature type="non-terminal residue" evidence="6">
    <location>
        <position position="366"/>
    </location>
</feature>
<dbReference type="Pfam" id="PF03807">
    <property type="entry name" value="F420_oxidored"/>
    <property type="match status" value="1"/>
</dbReference>
<dbReference type="Proteomes" id="UP000092124">
    <property type="component" value="Unassembled WGS sequence"/>
</dbReference>
<dbReference type="Gene3D" id="3.40.50.720">
    <property type="entry name" value="NAD(P)-binding Rossmann-like Domain"/>
    <property type="match status" value="1"/>
</dbReference>
<dbReference type="InterPro" id="IPR028939">
    <property type="entry name" value="P5C_Rdtase_cat_N"/>
</dbReference>